<dbReference type="AlphaFoldDB" id="A0A2A9PN09"/>
<name>A0A2A9PN09_OPHUN</name>
<organism evidence="2 3">
    <name type="scientific">Ophiocordyceps unilateralis</name>
    <name type="common">Zombie-ant fungus</name>
    <name type="synonym">Torrubia unilateralis</name>
    <dbReference type="NCBI Taxonomy" id="268505"/>
    <lineage>
        <taxon>Eukaryota</taxon>
        <taxon>Fungi</taxon>
        <taxon>Dikarya</taxon>
        <taxon>Ascomycota</taxon>
        <taxon>Pezizomycotina</taxon>
        <taxon>Sordariomycetes</taxon>
        <taxon>Hypocreomycetidae</taxon>
        <taxon>Hypocreales</taxon>
        <taxon>Ophiocordycipitaceae</taxon>
        <taxon>Ophiocordyceps</taxon>
    </lineage>
</organism>
<dbReference type="PROSITE" id="PS51819">
    <property type="entry name" value="VOC"/>
    <property type="match status" value="1"/>
</dbReference>
<dbReference type="InterPro" id="IPR004360">
    <property type="entry name" value="Glyas_Fos-R_dOase_dom"/>
</dbReference>
<accession>A0A2A9PN09</accession>
<sequence>MAIDHTSLCIPKEKFQECLGIYLEALKPLGYQVLHQYGEMVVGLGTPNEHIAGYKQADFWLVGAEGPSGHGIHLAFKAPDRATVDAFYSAAIKAGATDNGAPGLRTMYHASYYAAFFRDPAGNNIEAVCHSVS</sequence>
<evidence type="ECO:0000313" key="2">
    <source>
        <dbReference type="EMBL" id="PFH62875.1"/>
    </source>
</evidence>
<reference evidence="2 3" key="2">
    <citation type="journal article" date="2017" name="Sci. Rep.">
        <title>Ant-infecting Ophiocordyceps genomes reveal a high diversity of potential behavioral manipulation genes and a possible major role for enterotoxins.</title>
        <authorList>
            <person name="de Bekker C."/>
            <person name="Ohm R.A."/>
            <person name="Evans H.C."/>
            <person name="Brachmann A."/>
            <person name="Hughes D.P."/>
        </authorList>
    </citation>
    <scope>NUCLEOTIDE SEQUENCE [LARGE SCALE GENOMIC DNA]</scope>
    <source>
        <strain evidence="2 3">SC16a</strain>
    </source>
</reference>
<comment type="caution">
    <text evidence="2">The sequence shown here is derived from an EMBL/GenBank/DDBJ whole genome shotgun (WGS) entry which is preliminary data.</text>
</comment>
<dbReference type="Pfam" id="PF00903">
    <property type="entry name" value="Glyoxalase"/>
    <property type="match status" value="1"/>
</dbReference>
<dbReference type="Proteomes" id="UP000037136">
    <property type="component" value="Unassembled WGS sequence"/>
</dbReference>
<keyword evidence="3" id="KW-1185">Reference proteome</keyword>
<dbReference type="Gene3D" id="3.10.180.10">
    <property type="entry name" value="2,3-Dihydroxybiphenyl 1,2-Dioxygenase, domain 1"/>
    <property type="match status" value="1"/>
</dbReference>
<evidence type="ECO:0000313" key="3">
    <source>
        <dbReference type="Proteomes" id="UP000037136"/>
    </source>
</evidence>
<dbReference type="EMBL" id="LAZP02000015">
    <property type="protein sequence ID" value="PFH62875.1"/>
    <property type="molecule type" value="Genomic_DNA"/>
</dbReference>
<reference evidence="2 3" key="1">
    <citation type="journal article" date="2015" name="BMC Genomics">
        <title>Gene expression during zombie ant biting behavior reflects the complexity underlying fungal parasitic behavioral manipulation.</title>
        <authorList>
            <person name="de Bekker C."/>
            <person name="Ohm R.A."/>
            <person name="Loreto R.G."/>
            <person name="Sebastian A."/>
            <person name="Albert I."/>
            <person name="Merrow M."/>
            <person name="Brachmann A."/>
            <person name="Hughes D.P."/>
        </authorList>
    </citation>
    <scope>NUCLEOTIDE SEQUENCE [LARGE SCALE GENOMIC DNA]</scope>
    <source>
        <strain evidence="2 3">SC16a</strain>
    </source>
</reference>
<dbReference type="InterPro" id="IPR029068">
    <property type="entry name" value="Glyas_Bleomycin-R_OHBP_Dase"/>
</dbReference>
<dbReference type="STRING" id="268505.A0A2A9PN09"/>
<dbReference type="CDD" id="cd07262">
    <property type="entry name" value="VOC_like"/>
    <property type="match status" value="1"/>
</dbReference>
<dbReference type="PANTHER" id="PTHR35006:SF2">
    <property type="entry name" value="GLYOXALASE FAMILY PROTEIN (AFU_ORTHOLOGUE AFUA_5G14830)"/>
    <property type="match status" value="1"/>
</dbReference>
<dbReference type="PANTHER" id="PTHR35006">
    <property type="entry name" value="GLYOXALASE FAMILY PROTEIN (AFU_ORTHOLOGUE AFUA_5G14830)"/>
    <property type="match status" value="1"/>
</dbReference>
<evidence type="ECO:0000259" key="1">
    <source>
        <dbReference type="PROSITE" id="PS51819"/>
    </source>
</evidence>
<dbReference type="OrthoDB" id="10249419at2759"/>
<feature type="domain" description="VOC" evidence="1">
    <location>
        <begin position="2"/>
        <end position="130"/>
    </location>
</feature>
<gene>
    <name evidence="2" type="ORF">XA68_11431</name>
</gene>
<proteinExistence type="predicted"/>
<dbReference type="SUPFAM" id="SSF54593">
    <property type="entry name" value="Glyoxalase/Bleomycin resistance protein/Dihydroxybiphenyl dioxygenase"/>
    <property type="match status" value="1"/>
</dbReference>
<dbReference type="InterPro" id="IPR037523">
    <property type="entry name" value="VOC_core"/>
</dbReference>
<protein>
    <recommendedName>
        <fullName evidence="1">VOC domain-containing protein</fullName>
    </recommendedName>
</protein>